<protein>
    <submittedName>
        <fullName evidence="2">FG-GAP repeat protein</fullName>
    </submittedName>
</protein>
<name>A0A518EKV4_9BACT</name>
<dbReference type="OrthoDB" id="9816589at2"/>
<dbReference type="Proteomes" id="UP000320390">
    <property type="component" value="Chromosome"/>
</dbReference>
<dbReference type="Pfam" id="PF13517">
    <property type="entry name" value="FG-GAP_3"/>
    <property type="match status" value="1"/>
</dbReference>
<evidence type="ECO:0000313" key="2">
    <source>
        <dbReference type="EMBL" id="QDV04725.1"/>
    </source>
</evidence>
<accession>A0A518EKV4</accession>
<dbReference type="AlphaFoldDB" id="A0A518EKV4"/>
<keyword evidence="1" id="KW-0732">Signal</keyword>
<dbReference type="PANTHER" id="PTHR44103:SF1">
    <property type="entry name" value="PROPROTEIN CONVERTASE P"/>
    <property type="match status" value="1"/>
</dbReference>
<dbReference type="EMBL" id="CP036434">
    <property type="protein sequence ID" value="QDV04725.1"/>
    <property type="molecule type" value="Genomic_DNA"/>
</dbReference>
<reference evidence="2 3" key="1">
    <citation type="submission" date="2019-02" db="EMBL/GenBank/DDBJ databases">
        <title>Deep-cultivation of Planctomycetes and their phenomic and genomic characterization uncovers novel biology.</title>
        <authorList>
            <person name="Wiegand S."/>
            <person name="Jogler M."/>
            <person name="Boedeker C."/>
            <person name="Pinto D."/>
            <person name="Vollmers J."/>
            <person name="Rivas-Marin E."/>
            <person name="Kohn T."/>
            <person name="Peeters S.H."/>
            <person name="Heuer A."/>
            <person name="Rast P."/>
            <person name="Oberbeckmann S."/>
            <person name="Bunk B."/>
            <person name="Jeske O."/>
            <person name="Meyerdierks A."/>
            <person name="Storesund J.E."/>
            <person name="Kallscheuer N."/>
            <person name="Luecker S."/>
            <person name="Lage O.M."/>
            <person name="Pohl T."/>
            <person name="Merkel B.J."/>
            <person name="Hornburger P."/>
            <person name="Mueller R.-W."/>
            <person name="Bruemmer F."/>
            <person name="Labrenz M."/>
            <person name="Spormann A.M."/>
            <person name="Op den Camp H."/>
            <person name="Overmann J."/>
            <person name="Amann R."/>
            <person name="Jetten M.S.M."/>
            <person name="Mascher T."/>
            <person name="Medema M.H."/>
            <person name="Devos D.P."/>
            <person name="Kaster A.-K."/>
            <person name="Ovreas L."/>
            <person name="Rohde M."/>
            <person name="Galperin M.Y."/>
            <person name="Jogler C."/>
        </authorList>
    </citation>
    <scope>NUCLEOTIDE SEQUENCE [LARGE SCALE GENOMIC DNA]</scope>
    <source>
        <strain evidence="2 3">Poly30</strain>
    </source>
</reference>
<keyword evidence="3" id="KW-1185">Reference proteome</keyword>
<sequence length="302" mass="31613">MNARFFPLDAFIPNAARIGLCTAVLLPAIAAQTPFGPIISLNQPARSPGSMMVEDVNGDGRLDLIYSDNGRDEIMWVERLATDEFAPPKQLTQLSSGISVVRRGDIDGDGDADLIGMGAQHGLLWIERTAQGFRAFPQVVGPWLRSVTDLQLADIDADGDLDVVLARHHNAVPASAALVSFLRNDGTGNFGSQTIVYGGSTPNLPSVEFIAEDLSGDGATELIAAHNGQVFVLPNAGDGSFQSPVVLDSGAGPMLLEDVTGDGLSDLGSCFAVLRRRFRGPGGSSGIQRVCALEAGSLDNGG</sequence>
<gene>
    <name evidence="2" type="ORF">Poly30_02180</name>
</gene>
<dbReference type="SUPFAM" id="SSF69318">
    <property type="entry name" value="Integrin alpha N-terminal domain"/>
    <property type="match status" value="1"/>
</dbReference>
<proteinExistence type="predicted"/>
<dbReference type="InterPro" id="IPR013517">
    <property type="entry name" value="FG-GAP"/>
</dbReference>
<dbReference type="InterPro" id="IPR028994">
    <property type="entry name" value="Integrin_alpha_N"/>
</dbReference>
<evidence type="ECO:0000256" key="1">
    <source>
        <dbReference type="ARBA" id="ARBA00022729"/>
    </source>
</evidence>
<dbReference type="PANTHER" id="PTHR44103">
    <property type="entry name" value="PROPROTEIN CONVERTASE P"/>
    <property type="match status" value="1"/>
</dbReference>
<dbReference type="RefSeq" id="WP_145194173.1">
    <property type="nucleotide sequence ID" value="NZ_CP036434.1"/>
</dbReference>
<evidence type="ECO:0000313" key="3">
    <source>
        <dbReference type="Proteomes" id="UP000320390"/>
    </source>
</evidence>
<organism evidence="2 3">
    <name type="scientific">Saltatorellus ferox</name>
    <dbReference type="NCBI Taxonomy" id="2528018"/>
    <lineage>
        <taxon>Bacteria</taxon>
        <taxon>Pseudomonadati</taxon>
        <taxon>Planctomycetota</taxon>
        <taxon>Planctomycetia</taxon>
        <taxon>Planctomycetia incertae sedis</taxon>
        <taxon>Saltatorellus</taxon>
    </lineage>
</organism>